<reference evidence="4" key="1">
    <citation type="journal article" date="2016" name="Insect Biochem. Mol. Biol.">
        <title>Multifaceted biological insights from a draft genome sequence of the tobacco hornworm moth, Manduca sexta.</title>
        <authorList>
            <person name="Kanost M.R."/>
            <person name="Arrese E.L."/>
            <person name="Cao X."/>
            <person name="Chen Y.R."/>
            <person name="Chellapilla S."/>
            <person name="Goldsmith M.R."/>
            <person name="Grosse-Wilde E."/>
            <person name="Heckel D.G."/>
            <person name="Herndon N."/>
            <person name="Jiang H."/>
            <person name="Papanicolaou A."/>
            <person name="Qu J."/>
            <person name="Soulages J.L."/>
            <person name="Vogel H."/>
            <person name="Walters J."/>
            <person name="Waterhouse R.M."/>
            <person name="Ahn S.J."/>
            <person name="Almeida F.C."/>
            <person name="An C."/>
            <person name="Aqrawi P."/>
            <person name="Bretschneider A."/>
            <person name="Bryant W.B."/>
            <person name="Bucks S."/>
            <person name="Chao H."/>
            <person name="Chevignon G."/>
            <person name="Christen J.M."/>
            <person name="Clarke D.F."/>
            <person name="Dittmer N.T."/>
            <person name="Ferguson L.C.F."/>
            <person name="Garavelou S."/>
            <person name="Gordon K.H.J."/>
            <person name="Gunaratna R.T."/>
            <person name="Han Y."/>
            <person name="Hauser F."/>
            <person name="He Y."/>
            <person name="Heidel-Fischer H."/>
            <person name="Hirsh A."/>
            <person name="Hu Y."/>
            <person name="Jiang H."/>
            <person name="Kalra D."/>
            <person name="Klinner C."/>
            <person name="Konig C."/>
            <person name="Kovar C."/>
            <person name="Kroll A.R."/>
            <person name="Kuwar S.S."/>
            <person name="Lee S.L."/>
            <person name="Lehman R."/>
            <person name="Li K."/>
            <person name="Li Z."/>
            <person name="Liang H."/>
            <person name="Lovelace S."/>
            <person name="Lu Z."/>
            <person name="Mansfield J.H."/>
            <person name="McCulloch K.J."/>
            <person name="Mathew T."/>
            <person name="Morton B."/>
            <person name="Muzny D.M."/>
            <person name="Neunemann D."/>
            <person name="Ongeri F."/>
            <person name="Pauchet Y."/>
            <person name="Pu L.L."/>
            <person name="Pyrousis I."/>
            <person name="Rao X.J."/>
            <person name="Redding A."/>
            <person name="Roesel C."/>
            <person name="Sanchez-Gracia A."/>
            <person name="Schaack S."/>
            <person name="Shukla A."/>
            <person name="Tetreau G."/>
            <person name="Wang Y."/>
            <person name="Xiong G.H."/>
            <person name="Traut W."/>
            <person name="Walsh T.K."/>
            <person name="Worley K.C."/>
            <person name="Wu D."/>
            <person name="Wu W."/>
            <person name="Wu Y.Q."/>
            <person name="Zhang X."/>
            <person name="Zou Z."/>
            <person name="Zucker H."/>
            <person name="Briscoe A.D."/>
            <person name="Burmester T."/>
            <person name="Clem R.J."/>
            <person name="Feyereisen R."/>
            <person name="Grimmelikhuijzen C.J.P."/>
            <person name="Hamodrakas S.J."/>
            <person name="Hansson B.S."/>
            <person name="Huguet E."/>
            <person name="Jermiin L.S."/>
            <person name="Lan Q."/>
            <person name="Lehman H.K."/>
            <person name="Lorenzen M."/>
            <person name="Merzendorfer H."/>
            <person name="Michalopoulos I."/>
            <person name="Morton D.B."/>
            <person name="Muthukrishnan S."/>
            <person name="Oakeshott J.G."/>
            <person name="Palmer W."/>
            <person name="Park Y."/>
            <person name="Passarelli A.L."/>
            <person name="Rozas J."/>
            <person name="Schwartz L.M."/>
            <person name="Smith W."/>
            <person name="Southgate A."/>
            <person name="Vilcinskas A."/>
            <person name="Vogt R."/>
            <person name="Wang P."/>
            <person name="Werren J."/>
            <person name="Yu X.Q."/>
            <person name="Zhou J.J."/>
            <person name="Brown S.J."/>
            <person name="Scherer S.E."/>
            <person name="Richards S."/>
            <person name="Blissard G.W."/>
        </authorList>
    </citation>
    <scope>NUCLEOTIDE SEQUENCE</scope>
</reference>
<dbReference type="InterPro" id="IPR027417">
    <property type="entry name" value="P-loop_NTPase"/>
</dbReference>
<dbReference type="GO" id="GO:0005524">
    <property type="term" value="F:ATP binding"/>
    <property type="evidence" value="ECO:0007669"/>
    <property type="project" value="UniProtKB-KW"/>
</dbReference>
<comment type="caution">
    <text evidence="4">The sequence shown here is derived from an EMBL/GenBank/DDBJ whole genome shotgun (WGS) entry which is preliminary data.</text>
</comment>
<protein>
    <submittedName>
        <fullName evidence="4">Uncharacterized protein</fullName>
    </submittedName>
</protein>
<keyword evidence="3" id="KW-0067">ATP-binding</keyword>
<evidence type="ECO:0000256" key="3">
    <source>
        <dbReference type="ARBA" id="ARBA00022840"/>
    </source>
</evidence>
<organism evidence="4 5">
    <name type="scientific">Manduca sexta</name>
    <name type="common">Tobacco hawkmoth</name>
    <name type="synonym">Tobacco hornworm</name>
    <dbReference type="NCBI Taxonomy" id="7130"/>
    <lineage>
        <taxon>Eukaryota</taxon>
        <taxon>Metazoa</taxon>
        <taxon>Ecdysozoa</taxon>
        <taxon>Arthropoda</taxon>
        <taxon>Hexapoda</taxon>
        <taxon>Insecta</taxon>
        <taxon>Pterygota</taxon>
        <taxon>Neoptera</taxon>
        <taxon>Endopterygota</taxon>
        <taxon>Lepidoptera</taxon>
        <taxon>Glossata</taxon>
        <taxon>Ditrysia</taxon>
        <taxon>Bombycoidea</taxon>
        <taxon>Sphingidae</taxon>
        <taxon>Sphinginae</taxon>
        <taxon>Sphingini</taxon>
        <taxon>Manduca</taxon>
    </lineage>
</organism>
<dbReference type="Gene3D" id="3.40.50.300">
    <property type="entry name" value="P-loop containing nucleotide triphosphate hydrolases"/>
    <property type="match status" value="1"/>
</dbReference>
<dbReference type="Proteomes" id="UP000791440">
    <property type="component" value="Unassembled WGS sequence"/>
</dbReference>
<dbReference type="EMBL" id="JH669113">
    <property type="protein sequence ID" value="KAG6464186.1"/>
    <property type="molecule type" value="Genomic_DNA"/>
</dbReference>
<name>A0A921ZVG0_MANSE</name>
<accession>A0A921ZVG0</accession>
<gene>
    <name evidence="4" type="ORF">O3G_MSEX014345</name>
</gene>
<dbReference type="OrthoDB" id="446244at2759"/>
<sequence length="163" mass="18745">MVAANNIKVYGFYTEEIRKNRVREGFDVVSLDGLRGRLARDLALLNSPVKAKVGKYGVLIEEFENVALPCLNEKQFGSQSLLVIDEIGKMEFFSNAFKNKIKNIFDQQLNYTVLATIPITKSDKLIENIRNHNKAKVWVVTYENRNHIYEEIMQEIETSLSTK</sequence>
<dbReference type="PANTHER" id="PTHR43146">
    <property type="entry name" value="CANCER-RELATED NUCLEOSIDE-TRIPHOSPHATASE"/>
    <property type="match status" value="1"/>
</dbReference>
<dbReference type="Pfam" id="PF03266">
    <property type="entry name" value="NTPase_1"/>
    <property type="match status" value="1"/>
</dbReference>
<dbReference type="PANTHER" id="PTHR43146:SF1">
    <property type="entry name" value="CANCER-RELATED NUCLEOSIDE-TRIPHOSPHATASE"/>
    <property type="match status" value="1"/>
</dbReference>
<dbReference type="GO" id="GO:0017111">
    <property type="term" value="F:ribonucleoside triphosphate phosphatase activity"/>
    <property type="evidence" value="ECO:0007669"/>
    <property type="project" value="InterPro"/>
</dbReference>
<keyword evidence="5" id="KW-1185">Reference proteome</keyword>
<evidence type="ECO:0000256" key="2">
    <source>
        <dbReference type="ARBA" id="ARBA00022801"/>
    </source>
</evidence>
<keyword evidence="2" id="KW-0378">Hydrolase</keyword>
<reference evidence="4" key="2">
    <citation type="submission" date="2020-12" db="EMBL/GenBank/DDBJ databases">
        <authorList>
            <person name="Kanost M."/>
        </authorList>
    </citation>
    <scope>NUCLEOTIDE SEQUENCE</scope>
</reference>
<evidence type="ECO:0000256" key="1">
    <source>
        <dbReference type="ARBA" id="ARBA00022741"/>
    </source>
</evidence>
<evidence type="ECO:0000313" key="5">
    <source>
        <dbReference type="Proteomes" id="UP000791440"/>
    </source>
</evidence>
<keyword evidence="1" id="KW-0547">Nucleotide-binding</keyword>
<dbReference type="AlphaFoldDB" id="A0A921ZVG0"/>
<dbReference type="SUPFAM" id="SSF52540">
    <property type="entry name" value="P-loop containing nucleoside triphosphate hydrolases"/>
    <property type="match status" value="1"/>
</dbReference>
<proteinExistence type="predicted"/>
<dbReference type="InterPro" id="IPR004948">
    <property type="entry name" value="Nuc-triphosphatase_THEP1"/>
</dbReference>
<evidence type="ECO:0000313" key="4">
    <source>
        <dbReference type="EMBL" id="KAG6464186.1"/>
    </source>
</evidence>